<protein>
    <submittedName>
        <fullName evidence="1">Uncharacterized protein</fullName>
    </submittedName>
</protein>
<proteinExistence type="predicted"/>
<gene>
    <name evidence="1" type="ORF">CVIRNUC_000260</name>
</gene>
<name>A0AAV1HQW4_9CHLO</name>
<dbReference type="AlphaFoldDB" id="A0AAV1HQW4"/>
<accession>A0AAV1HQW4</accession>
<keyword evidence="2" id="KW-1185">Reference proteome</keyword>
<dbReference type="Proteomes" id="UP001314263">
    <property type="component" value="Unassembled WGS sequence"/>
</dbReference>
<comment type="caution">
    <text evidence="1">The sequence shown here is derived from an EMBL/GenBank/DDBJ whole genome shotgun (WGS) entry which is preliminary data.</text>
</comment>
<organism evidence="1 2">
    <name type="scientific">Coccomyxa viridis</name>
    <dbReference type="NCBI Taxonomy" id="1274662"/>
    <lineage>
        <taxon>Eukaryota</taxon>
        <taxon>Viridiplantae</taxon>
        <taxon>Chlorophyta</taxon>
        <taxon>core chlorophytes</taxon>
        <taxon>Trebouxiophyceae</taxon>
        <taxon>Trebouxiophyceae incertae sedis</taxon>
        <taxon>Coccomyxaceae</taxon>
        <taxon>Coccomyxa</taxon>
    </lineage>
</organism>
<reference evidence="1 2" key="1">
    <citation type="submission" date="2023-10" db="EMBL/GenBank/DDBJ databases">
        <authorList>
            <person name="Maclean D."/>
            <person name="Macfadyen A."/>
        </authorList>
    </citation>
    <scope>NUCLEOTIDE SEQUENCE [LARGE SCALE GENOMIC DNA]</scope>
</reference>
<sequence>MRERAHPGWESRHVVCIMREALVALCINKKRNAVRDLLWVSRLCPVIGGLRKAVLGEIKMPVSEGMGSALGVPEAAGLSVSKV</sequence>
<dbReference type="EMBL" id="CAUYUE010000001">
    <property type="protein sequence ID" value="CAK0733344.1"/>
    <property type="molecule type" value="Genomic_DNA"/>
</dbReference>
<evidence type="ECO:0000313" key="2">
    <source>
        <dbReference type="Proteomes" id="UP001314263"/>
    </source>
</evidence>
<evidence type="ECO:0000313" key="1">
    <source>
        <dbReference type="EMBL" id="CAK0733344.1"/>
    </source>
</evidence>